<protein>
    <submittedName>
        <fullName evidence="1">Uncharacterized protein</fullName>
    </submittedName>
</protein>
<dbReference type="AlphaFoldDB" id="A0AA39GI12"/>
<evidence type="ECO:0000313" key="1">
    <source>
        <dbReference type="EMBL" id="KAK0387314.1"/>
    </source>
</evidence>
<dbReference type="EMBL" id="JAPDFR010000004">
    <property type="protein sequence ID" value="KAK0387314.1"/>
    <property type="molecule type" value="Genomic_DNA"/>
</dbReference>
<comment type="caution">
    <text evidence="1">The sequence shown here is derived from an EMBL/GenBank/DDBJ whole genome shotgun (WGS) entry which is preliminary data.</text>
</comment>
<reference evidence="1" key="1">
    <citation type="submission" date="2022-10" db="EMBL/GenBank/DDBJ databases">
        <title>Determination and structural analysis of whole genome sequence of Sarocladium strictum F4-1.</title>
        <authorList>
            <person name="Hu L."/>
            <person name="Jiang Y."/>
        </authorList>
    </citation>
    <scope>NUCLEOTIDE SEQUENCE</scope>
    <source>
        <strain evidence="1">F4-1</strain>
    </source>
</reference>
<proteinExistence type="predicted"/>
<organism evidence="1 2">
    <name type="scientific">Sarocladium strictum</name>
    <name type="common">Black bundle disease fungus</name>
    <name type="synonym">Acremonium strictum</name>
    <dbReference type="NCBI Taxonomy" id="5046"/>
    <lineage>
        <taxon>Eukaryota</taxon>
        <taxon>Fungi</taxon>
        <taxon>Dikarya</taxon>
        <taxon>Ascomycota</taxon>
        <taxon>Pezizomycotina</taxon>
        <taxon>Sordariomycetes</taxon>
        <taxon>Hypocreomycetidae</taxon>
        <taxon>Hypocreales</taxon>
        <taxon>Sarocladiaceae</taxon>
        <taxon>Sarocladium</taxon>
    </lineage>
</organism>
<name>A0AA39GI12_SARSR</name>
<sequence length="69" mass="7594">MVTAMQFAWKCYACYDASGEEPTQSPDNWNLTPHGDIQPGYTGYSSAEAGDRALNFEDEVVPKEVTMAT</sequence>
<keyword evidence="2" id="KW-1185">Reference proteome</keyword>
<accession>A0AA39GI12</accession>
<dbReference type="Proteomes" id="UP001175261">
    <property type="component" value="Unassembled WGS sequence"/>
</dbReference>
<evidence type="ECO:0000313" key="2">
    <source>
        <dbReference type="Proteomes" id="UP001175261"/>
    </source>
</evidence>
<gene>
    <name evidence="1" type="ORF">NLU13_5627</name>
</gene>